<evidence type="ECO:0000256" key="3">
    <source>
        <dbReference type="PROSITE-ProRule" id="PRU10141"/>
    </source>
</evidence>
<dbReference type="Pfam" id="PF00069">
    <property type="entry name" value="Pkinase"/>
    <property type="match status" value="1"/>
</dbReference>
<accession>A0A427XMZ5</accession>
<feature type="compositionally biased region" description="Low complexity" evidence="4">
    <location>
        <begin position="55"/>
        <end position="81"/>
    </location>
</feature>
<dbReference type="Proteomes" id="UP000279236">
    <property type="component" value="Unassembled WGS sequence"/>
</dbReference>
<dbReference type="PROSITE" id="PS00107">
    <property type="entry name" value="PROTEIN_KINASE_ATP"/>
    <property type="match status" value="1"/>
</dbReference>
<feature type="region of interest" description="Disordered" evidence="4">
    <location>
        <begin position="674"/>
        <end position="704"/>
    </location>
</feature>
<feature type="region of interest" description="Disordered" evidence="4">
    <location>
        <begin position="760"/>
        <end position="820"/>
    </location>
</feature>
<dbReference type="OrthoDB" id="4062651at2759"/>
<dbReference type="EMBL" id="RSCE01000008">
    <property type="protein sequence ID" value="RSH80281.1"/>
    <property type="molecule type" value="Genomic_DNA"/>
</dbReference>
<evidence type="ECO:0000256" key="4">
    <source>
        <dbReference type="SAM" id="MobiDB-lite"/>
    </source>
</evidence>
<evidence type="ECO:0000313" key="7">
    <source>
        <dbReference type="Proteomes" id="UP000279236"/>
    </source>
</evidence>
<feature type="region of interest" description="Disordered" evidence="4">
    <location>
        <begin position="1"/>
        <end position="120"/>
    </location>
</feature>
<evidence type="ECO:0000256" key="2">
    <source>
        <dbReference type="ARBA" id="ARBA00022840"/>
    </source>
</evidence>
<dbReference type="GO" id="GO:0004674">
    <property type="term" value="F:protein serine/threonine kinase activity"/>
    <property type="evidence" value="ECO:0007669"/>
    <property type="project" value="TreeGrafter"/>
</dbReference>
<feature type="compositionally biased region" description="Low complexity" evidence="4">
    <location>
        <begin position="787"/>
        <end position="801"/>
    </location>
</feature>
<feature type="compositionally biased region" description="Polar residues" evidence="4">
    <location>
        <begin position="803"/>
        <end position="814"/>
    </location>
</feature>
<reference evidence="6 7" key="1">
    <citation type="submission" date="2018-11" db="EMBL/GenBank/DDBJ databases">
        <title>Genome sequence of Apiotrichum porosum DSM 27194.</title>
        <authorList>
            <person name="Aliyu H."/>
            <person name="Gorte O."/>
            <person name="Ochsenreither K."/>
        </authorList>
    </citation>
    <scope>NUCLEOTIDE SEQUENCE [LARGE SCALE GENOMIC DNA]</scope>
    <source>
        <strain evidence="6 7">DSM 27194</strain>
    </source>
</reference>
<feature type="compositionally biased region" description="Low complexity" evidence="4">
    <location>
        <begin position="228"/>
        <end position="249"/>
    </location>
</feature>
<gene>
    <name evidence="6" type="ORF">EHS24_008854</name>
</gene>
<dbReference type="SUPFAM" id="SSF56112">
    <property type="entry name" value="Protein kinase-like (PK-like)"/>
    <property type="match status" value="1"/>
</dbReference>
<feature type="binding site" evidence="3">
    <location>
        <position position="343"/>
    </location>
    <ligand>
        <name>ATP</name>
        <dbReference type="ChEBI" id="CHEBI:30616"/>
    </ligand>
</feature>
<evidence type="ECO:0000259" key="5">
    <source>
        <dbReference type="PROSITE" id="PS50011"/>
    </source>
</evidence>
<dbReference type="GeneID" id="39593397"/>
<feature type="region of interest" description="Disordered" evidence="4">
    <location>
        <begin position="138"/>
        <end position="294"/>
    </location>
</feature>
<proteinExistence type="predicted"/>
<sequence>MAQASAGFVPPSNRRTYPPQPPAPAPPPQHPQPHQQQPSGNMMAHFAFPAPPHHLSPSSPLHPSFAPQASMTPPPAAAAAAVSRNDLFNTSWSPELPPPRPLAQQARASSPRRTPAPLSVASLPPAFAESRAAAYAAATSSSYRYRRPTTPPPFMSPPTSPSGPTRTGGAGPTAAIGIPGASGSSAVLDNGPMADNSAPPPGGSKTSSFFESAAADTPPPAPRLGSTLGAPSPLSLSRASSLRARALPSLPSPPPPLAADDDDIDRLGDAAPSGLSPLHQSPSLPPTNTSNWVPPRPPAADHIQLRLFPEQTYLLGEGRYARVYLSAYKREGMGPEWTLAAAKRLAPDRESQTMGLREAFFLNRLGAMPARASSPLRSTGRKARNGRVYVVKLIAVKEASETPSLSLSAYAHTRSASDQIVDGPPTSPTLVRQRPRSSTIYASNRQESGSHPNLPQLAYGDSPNGGIPSPGASASRLVLVLEHAPLGTLDRLLRTSPALVGDQLWGRWAREAAEALEWVHSRGVVHADVKPSNLLLTADLHLRLSDFGSSLLVHPAHPPTDGVGLGTLPFSPPELVDPTKPFSFPVDVFSLGATLYQCITGREPYRGSRPVEMILHVRNGGLWAWEENERLGRIGTADNTPATSALASPYPSAWHDDAVNQLVPSVYPDQSLRRAGSLRVPMRPSRGGGSNMHGPLSTSFERPRLNRVGSAESIKASDDVVAGDNSSESPSAIKLWHNWVKGGGGAHRKHGSKLGPIERLLRSDDEPPSPPMSPSSAGHGSATGAVSRSSSLRSVMSRAPSLRSPTYRNPTSPTGYLVSPAGSPTVPCPLSVSPTAATTVEPSPAYSDGAPAMFFLGGDCQRVPDDVRDVIRAMLDPVPEMRPTASDVVGAWDQLCVGVDEDEDAEGED</sequence>
<dbReference type="PROSITE" id="PS50011">
    <property type="entry name" value="PROTEIN_KINASE_DOM"/>
    <property type="match status" value="1"/>
</dbReference>
<dbReference type="InterPro" id="IPR011009">
    <property type="entry name" value="Kinase-like_dom_sf"/>
</dbReference>
<organism evidence="6 7">
    <name type="scientific">Apiotrichum porosum</name>
    <dbReference type="NCBI Taxonomy" id="105984"/>
    <lineage>
        <taxon>Eukaryota</taxon>
        <taxon>Fungi</taxon>
        <taxon>Dikarya</taxon>
        <taxon>Basidiomycota</taxon>
        <taxon>Agaricomycotina</taxon>
        <taxon>Tremellomycetes</taxon>
        <taxon>Trichosporonales</taxon>
        <taxon>Trichosporonaceae</taxon>
        <taxon>Apiotrichum</taxon>
    </lineage>
</organism>
<dbReference type="InterPro" id="IPR017441">
    <property type="entry name" value="Protein_kinase_ATP_BS"/>
</dbReference>
<name>A0A427XMZ5_9TREE</name>
<comment type="caution">
    <text evidence="6">The sequence shown here is derived from an EMBL/GenBank/DDBJ whole genome shotgun (WGS) entry which is preliminary data.</text>
</comment>
<evidence type="ECO:0000256" key="1">
    <source>
        <dbReference type="ARBA" id="ARBA00022741"/>
    </source>
</evidence>
<dbReference type="InterPro" id="IPR051681">
    <property type="entry name" value="Ser/Thr_Kinases-Pseudokinases"/>
</dbReference>
<feature type="compositionally biased region" description="Polar residues" evidence="4">
    <location>
        <begin position="436"/>
        <end position="453"/>
    </location>
</feature>
<keyword evidence="2 3" id="KW-0067">ATP-binding</keyword>
<dbReference type="RefSeq" id="XP_028475228.1">
    <property type="nucleotide sequence ID" value="XM_028624156.1"/>
</dbReference>
<feature type="compositionally biased region" description="Low complexity" evidence="4">
    <location>
        <begin position="32"/>
        <end position="48"/>
    </location>
</feature>
<dbReference type="Gene3D" id="1.10.510.10">
    <property type="entry name" value="Transferase(Phosphotransferase) domain 1"/>
    <property type="match status" value="1"/>
</dbReference>
<keyword evidence="1 3" id="KW-0547">Nucleotide-binding</keyword>
<dbReference type="SMART" id="SM00220">
    <property type="entry name" value="S_TKc"/>
    <property type="match status" value="1"/>
</dbReference>
<feature type="compositionally biased region" description="Pro residues" evidence="4">
    <location>
        <begin position="149"/>
        <end position="161"/>
    </location>
</feature>
<feature type="compositionally biased region" description="Pro residues" evidence="4">
    <location>
        <begin position="18"/>
        <end position="31"/>
    </location>
</feature>
<dbReference type="InterPro" id="IPR000719">
    <property type="entry name" value="Prot_kinase_dom"/>
</dbReference>
<dbReference type="GO" id="GO:0005524">
    <property type="term" value="F:ATP binding"/>
    <property type="evidence" value="ECO:0007669"/>
    <property type="project" value="UniProtKB-UniRule"/>
</dbReference>
<feature type="region of interest" description="Disordered" evidence="4">
    <location>
        <begin position="415"/>
        <end position="468"/>
    </location>
</feature>
<dbReference type="STRING" id="105984.A0A427XMZ5"/>
<feature type="compositionally biased region" description="Low complexity" evidence="4">
    <location>
        <begin position="172"/>
        <end position="186"/>
    </location>
</feature>
<dbReference type="PANTHER" id="PTHR44329">
    <property type="entry name" value="SERINE/THREONINE-PROTEIN KINASE TNNI3K-RELATED"/>
    <property type="match status" value="1"/>
</dbReference>
<dbReference type="AlphaFoldDB" id="A0A427XMZ5"/>
<keyword evidence="7" id="KW-1185">Reference proteome</keyword>
<feature type="compositionally biased region" description="Low complexity" evidence="4">
    <location>
        <begin position="269"/>
        <end position="282"/>
    </location>
</feature>
<dbReference type="InterPro" id="IPR008271">
    <property type="entry name" value="Ser/Thr_kinase_AS"/>
</dbReference>
<protein>
    <recommendedName>
        <fullName evidence="5">Protein kinase domain-containing protein</fullName>
    </recommendedName>
</protein>
<dbReference type="PROSITE" id="PS00108">
    <property type="entry name" value="PROTEIN_KINASE_ST"/>
    <property type="match status" value="1"/>
</dbReference>
<feature type="domain" description="Protein kinase" evidence="5">
    <location>
        <begin position="309"/>
        <end position="897"/>
    </location>
</feature>
<evidence type="ECO:0000313" key="6">
    <source>
        <dbReference type="EMBL" id="RSH80281.1"/>
    </source>
</evidence>